<feature type="signal peptide" evidence="1">
    <location>
        <begin position="1"/>
        <end position="31"/>
    </location>
</feature>
<accession>A0A560INP7</accession>
<dbReference type="EMBL" id="VITT01000006">
    <property type="protein sequence ID" value="TWB60663.1"/>
    <property type="molecule type" value="Genomic_DNA"/>
</dbReference>
<evidence type="ECO:0000313" key="3">
    <source>
        <dbReference type="Proteomes" id="UP000318050"/>
    </source>
</evidence>
<gene>
    <name evidence="2" type="ORF">FBZ92_106224</name>
</gene>
<proteinExistence type="predicted"/>
<dbReference type="AlphaFoldDB" id="A0A560INP7"/>
<evidence type="ECO:0000313" key="2">
    <source>
        <dbReference type="EMBL" id="TWB60663.1"/>
    </source>
</evidence>
<reference evidence="2 3" key="1">
    <citation type="submission" date="2019-06" db="EMBL/GenBank/DDBJ databases">
        <title>Genomic Encyclopedia of Type Strains, Phase IV (KMG-V): Genome sequencing to study the core and pangenomes of soil and plant-associated prokaryotes.</title>
        <authorList>
            <person name="Whitman W."/>
        </authorList>
    </citation>
    <scope>NUCLEOTIDE SEQUENCE [LARGE SCALE GENOMIC DNA]</scope>
    <source>
        <strain evidence="2 3">BR 11140</strain>
    </source>
</reference>
<dbReference type="Proteomes" id="UP000318050">
    <property type="component" value="Unassembled WGS sequence"/>
</dbReference>
<name>A0A560INP7_9PROT</name>
<comment type="caution">
    <text evidence="2">The sequence shown here is derived from an EMBL/GenBank/DDBJ whole genome shotgun (WGS) entry which is preliminary data.</text>
</comment>
<dbReference type="OrthoDB" id="7365477at2"/>
<protein>
    <recommendedName>
        <fullName evidence="4">Cysteine rich repeat protein</fullName>
    </recommendedName>
</protein>
<sequence>MNTRTLPASIKATIAAALMCAATFAAPPAWAAPVTDGDAAAIRHVCQQTLGLTVNDTDYAACVSTLNRALATAQPAERHSLPGTVSACAEVGLAPGSNGYSRCEANLDGALTQARLAPN</sequence>
<feature type="chain" id="PRO_5022036113" description="Cysteine rich repeat protein" evidence="1">
    <location>
        <begin position="32"/>
        <end position="119"/>
    </location>
</feature>
<evidence type="ECO:0008006" key="4">
    <source>
        <dbReference type="Google" id="ProtNLM"/>
    </source>
</evidence>
<keyword evidence="1" id="KW-0732">Signal</keyword>
<evidence type="ECO:0000256" key="1">
    <source>
        <dbReference type="SAM" id="SignalP"/>
    </source>
</evidence>
<organism evidence="2 3">
    <name type="scientific">Nitrospirillum amazonense</name>
    <dbReference type="NCBI Taxonomy" id="28077"/>
    <lineage>
        <taxon>Bacteria</taxon>
        <taxon>Pseudomonadati</taxon>
        <taxon>Pseudomonadota</taxon>
        <taxon>Alphaproteobacteria</taxon>
        <taxon>Rhodospirillales</taxon>
        <taxon>Azospirillaceae</taxon>
        <taxon>Nitrospirillum</taxon>
    </lineage>
</organism>